<accession>A0A0M9G6A6</accession>
<organism evidence="2 3">
    <name type="scientific">Leptomonas pyrrhocoris</name>
    <name type="common">Firebug parasite</name>
    <dbReference type="NCBI Taxonomy" id="157538"/>
    <lineage>
        <taxon>Eukaryota</taxon>
        <taxon>Discoba</taxon>
        <taxon>Euglenozoa</taxon>
        <taxon>Kinetoplastea</taxon>
        <taxon>Metakinetoplastina</taxon>
        <taxon>Trypanosomatida</taxon>
        <taxon>Trypanosomatidae</taxon>
        <taxon>Leishmaniinae</taxon>
        <taxon>Leptomonas</taxon>
    </lineage>
</organism>
<reference evidence="2 3" key="1">
    <citation type="submission" date="2015-07" db="EMBL/GenBank/DDBJ databases">
        <title>High-quality genome of monoxenous trypanosomatid Leptomonas pyrrhocoris.</title>
        <authorList>
            <person name="Flegontov P."/>
            <person name="Butenko A."/>
            <person name="Firsov S."/>
            <person name="Vlcek C."/>
            <person name="Logacheva M.D."/>
            <person name="Field M."/>
            <person name="Filatov D."/>
            <person name="Flegontova O."/>
            <person name="Gerasimov E."/>
            <person name="Jackson A.P."/>
            <person name="Kelly S."/>
            <person name="Opperdoes F."/>
            <person name="O'Reilly A."/>
            <person name="Votypka J."/>
            <person name="Yurchenko V."/>
            <person name="Lukes J."/>
        </authorList>
    </citation>
    <scope>NUCLEOTIDE SEQUENCE [LARGE SCALE GENOMIC DNA]</scope>
    <source>
        <strain evidence="2">H10</strain>
    </source>
</reference>
<dbReference type="RefSeq" id="XP_015661567.1">
    <property type="nucleotide sequence ID" value="XM_015799965.1"/>
</dbReference>
<keyword evidence="1" id="KW-1133">Transmembrane helix</keyword>
<protein>
    <recommendedName>
        <fullName evidence="4">Transmembrane protein</fullName>
    </recommendedName>
</protein>
<dbReference type="EMBL" id="LGTL01000004">
    <property type="protein sequence ID" value="KPA83128.1"/>
    <property type="molecule type" value="Genomic_DNA"/>
</dbReference>
<evidence type="ECO:0000313" key="3">
    <source>
        <dbReference type="Proteomes" id="UP000037923"/>
    </source>
</evidence>
<dbReference type="AlphaFoldDB" id="A0A0M9G6A6"/>
<keyword evidence="1" id="KW-0812">Transmembrane</keyword>
<name>A0A0M9G6A6_LEPPY</name>
<gene>
    <name evidence="2" type="ORF">ABB37_02830</name>
</gene>
<evidence type="ECO:0000256" key="1">
    <source>
        <dbReference type="SAM" id="Phobius"/>
    </source>
</evidence>
<dbReference type="Proteomes" id="UP000037923">
    <property type="component" value="Unassembled WGS sequence"/>
</dbReference>
<dbReference type="EMBL" id="LGTL01000004">
    <property type="protein sequence ID" value="KPA83129.1"/>
    <property type="molecule type" value="Genomic_DNA"/>
</dbReference>
<feature type="transmembrane region" description="Helical" evidence="1">
    <location>
        <begin position="62"/>
        <end position="84"/>
    </location>
</feature>
<dbReference type="VEuPathDB" id="TriTrypDB:LpyrH10_04_3800"/>
<dbReference type="OMA" id="MVWCGWS"/>
<sequence length="177" mass="19372">MTSVSLREHVVLFDTHLLQLTVANLLGGFFPVHTLVVSLASTTVCGALAFGTRASASPSPLLFSSFSSFAAICITALMVATLLYRLTGGRFVCTARSTGDVVDWLVDATSRPLAEDTATMLLAPDRRRARGCFFIGLCLLAEVGKVVSFWSICTLLSLVWFGWSVRHLWIQRREKEN</sequence>
<feature type="transmembrane region" description="Helical" evidence="1">
    <location>
        <begin position="147"/>
        <end position="165"/>
    </location>
</feature>
<dbReference type="RefSeq" id="XP_015661569.1">
    <property type="nucleotide sequence ID" value="XM_015799967.1"/>
</dbReference>
<evidence type="ECO:0000313" key="2">
    <source>
        <dbReference type="EMBL" id="KPA83129.1"/>
    </source>
</evidence>
<dbReference type="EMBL" id="LGTL01000004">
    <property type="protein sequence ID" value="KPA83130.1"/>
    <property type="molecule type" value="Genomic_DNA"/>
</dbReference>
<keyword evidence="3" id="KW-1185">Reference proteome</keyword>
<feature type="transmembrane region" description="Helical" evidence="1">
    <location>
        <begin position="28"/>
        <end position="50"/>
    </location>
</feature>
<dbReference type="RefSeq" id="XP_015661568.1">
    <property type="nucleotide sequence ID" value="XM_015799966.1"/>
</dbReference>
<proteinExistence type="predicted"/>
<dbReference type="OrthoDB" id="264748at2759"/>
<comment type="caution">
    <text evidence="2">The sequence shown here is derived from an EMBL/GenBank/DDBJ whole genome shotgun (WGS) entry which is preliminary data.</text>
</comment>
<evidence type="ECO:0008006" key="4">
    <source>
        <dbReference type="Google" id="ProtNLM"/>
    </source>
</evidence>
<keyword evidence="1" id="KW-0472">Membrane</keyword>
<dbReference type="GeneID" id="26903121"/>